<dbReference type="AlphaFoldDB" id="A0A2A6FP98"/>
<organism evidence="4 5">
    <name type="scientific">Candidatus Lumbricidiphila eiseniae</name>
    <dbReference type="NCBI Taxonomy" id="1969409"/>
    <lineage>
        <taxon>Bacteria</taxon>
        <taxon>Bacillati</taxon>
        <taxon>Actinomycetota</taxon>
        <taxon>Actinomycetes</taxon>
        <taxon>Micrococcales</taxon>
        <taxon>Microbacteriaceae</taxon>
        <taxon>Candidatus Lumbricidiphila</taxon>
    </lineage>
</organism>
<dbReference type="InterPro" id="IPR000683">
    <property type="entry name" value="Gfo/Idh/MocA-like_OxRdtase_N"/>
</dbReference>
<dbReference type="EMBL" id="NAEP01000052">
    <property type="protein sequence ID" value="PDQ34498.1"/>
    <property type="molecule type" value="Genomic_DNA"/>
</dbReference>
<dbReference type="InterPro" id="IPR036291">
    <property type="entry name" value="NAD(P)-bd_dom_sf"/>
</dbReference>
<dbReference type="PANTHER" id="PTHR43377:SF1">
    <property type="entry name" value="BILIVERDIN REDUCTASE A"/>
    <property type="match status" value="1"/>
</dbReference>
<dbReference type="Proteomes" id="UP000219994">
    <property type="component" value="Unassembled WGS sequence"/>
</dbReference>
<reference evidence="5" key="1">
    <citation type="submission" date="2017-03" db="EMBL/GenBank/DDBJ databases">
        <authorList>
            <person name="Lund M.B."/>
        </authorList>
    </citation>
    <scope>NUCLEOTIDE SEQUENCE [LARGE SCALE GENOMIC DNA]</scope>
</reference>
<gene>
    <name evidence="4" type="ORF">B5766_11270</name>
</gene>
<sequence>MTLRVALLGAGAMGTIMARDIYPRLAGEVEVAAVVDRHLERGGPLAAGLGATAYVSLDAALRERSIDAVDIRLQHAAHSAATIEALQHGLHVLVEKPLATTLEECYAMIAAADRAGLTVAVAENYPHLAAVRATRAALASGVVGELLTLRSTRVYTLEGVWANTVWRQGDNPMAGILWDQGTHHTSMLRAIAGEVTSVAARSSSRLATEGAEAIMLTLQFESGVVGQSLYCWGAPAVELETEATAFGTSGRVEITVDYEGGRGLARFSVPEGSRDLSAVESYYDSHRLIVEDWANAIRTGAAPRVGLADATADVEVVVAARESLARGGAPVALWEVRTP</sequence>
<protein>
    <recommendedName>
        <fullName evidence="6">Oxidoreductase</fullName>
    </recommendedName>
</protein>
<proteinExistence type="predicted"/>
<dbReference type="Pfam" id="PF22725">
    <property type="entry name" value="GFO_IDH_MocA_C3"/>
    <property type="match status" value="1"/>
</dbReference>
<evidence type="ECO:0000313" key="5">
    <source>
        <dbReference type="Proteomes" id="UP000219994"/>
    </source>
</evidence>
<feature type="domain" description="Gfo/Idh/MocA-like oxidoreductase N-terminal" evidence="2">
    <location>
        <begin position="3"/>
        <end position="122"/>
    </location>
</feature>
<feature type="domain" description="GFO/IDH/MocA-like oxidoreductase" evidence="3">
    <location>
        <begin position="131"/>
        <end position="252"/>
    </location>
</feature>
<dbReference type="SUPFAM" id="SSF51735">
    <property type="entry name" value="NAD(P)-binding Rossmann-fold domains"/>
    <property type="match status" value="1"/>
</dbReference>
<accession>A0A2A6FP98</accession>
<evidence type="ECO:0000259" key="3">
    <source>
        <dbReference type="Pfam" id="PF22725"/>
    </source>
</evidence>
<dbReference type="SUPFAM" id="SSF55347">
    <property type="entry name" value="Glyceraldehyde-3-phosphate dehydrogenase-like, C-terminal domain"/>
    <property type="match status" value="1"/>
</dbReference>
<evidence type="ECO:0000256" key="1">
    <source>
        <dbReference type="ARBA" id="ARBA00023027"/>
    </source>
</evidence>
<dbReference type="GO" id="GO:0000166">
    <property type="term" value="F:nucleotide binding"/>
    <property type="evidence" value="ECO:0007669"/>
    <property type="project" value="InterPro"/>
</dbReference>
<comment type="caution">
    <text evidence="4">The sequence shown here is derived from an EMBL/GenBank/DDBJ whole genome shotgun (WGS) entry which is preliminary data.</text>
</comment>
<dbReference type="InterPro" id="IPR055170">
    <property type="entry name" value="GFO_IDH_MocA-like_dom"/>
</dbReference>
<evidence type="ECO:0000259" key="2">
    <source>
        <dbReference type="Pfam" id="PF01408"/>
    </source>
</evidence>
<keyword evidence="1" id="KW-0520">NAD</keyword>
<evidence type="ECO:0008006" key="6">
    <source>
        <dbReference type="Google" id="ProtNLM"/>
    </source>
</evidence>
<dbReference type="PANTHER" id="PTHR43377">
    <property type="entry name" value="BILIVERDIN REDUCTASE A"/>
    <property type="match status" value="1"/>
</dbReference>
<name>A0A2A6FP98_9MICO</name>
<evidence type="ECO:0000313" key="4">
    <source>
        <dbReference type="EMBL" id="PDQ34498.1"/>
    </source>
</evidence>
<dbReference type="Pfam" id="PF01408">
    <property type="entry name" value="GFO_IDH_MocA"/>
    <property type="match status" value="1"/>
</dbReference>
<dbReference type="Gene3D" id="3.30.360.10">
    <property type="entry name" value="Dihydrodipicolinate Reductase, domain 2"/>
    <property type="match status" value="1"/>
</dbReference>
<dbReference type="Gene3D" id="3.40.50.720">
    <property type="entry name" value="NAD(P)-binding Rossmann-like Domain"/>
    <property type="match status" value="1"/>
</dbReference>
<dbReference type="InterPro" id="IPR051450">
    <property type="entry name" value="Gfo/Idh/MocA_Oxidoreductases"/>
</dbReference>